<sequence length="81" mass="8740">MEKDMVAEQIAGGESEVWEARKGRRSTHAKEHATAALGGRHPPPPPPPPPPPKRVVLDPMVFPFLTLNKRVGAVKGTCAHC</sequence>
<evidence type="ECO:0000256" key="1">
    <source>
        <dbReference type="SAM" id="MobiDB-lite"/>
    </source>
</evidence>
<protein>
    <submittedName>
        <fullName evidence="2">Uncharacterized protein</fullName>
    </submittedName>
</protein>
<reference evidence="2" key="1">
    <citation type="submission" date="2022-05" db="EMBL/GenBank/DDBJ databases">
        <title>The Musa troglodytarum L. genome provides insights into the mechanism of non-climacteric behaviour and enrichment of carotenoids.</title>
        <authorList>
            <person name="Wang J."/>
        </authorList>
    </citation>
    <scope>NUCLEOTIDE SEQUENCE</scope>
    <source>
        <tissue evidence="2">Leaf</tissue>
    </source>
</reference>
<dbReference type="EMBL" id="CP097504">
    <property type="protein sequence ID" value="URD90043.1"/>
    <property type="molecule type" value="Genomic_DNA"/>
</dbReference>
<keyword evidence="3" id="KW-1185">Reference proteome</keyword>
<organism evidence="2 3">
    <name type="scientific">Musa troglodytarum</name>
    <name type="common">fe'i banana</name>
    <dbReference type="NCBI Taxonomy" id="320322"/>
    <lineage>
        <taxon>Eukaryota</taxon>
        <taxon>Viridiplantae</taxon>
        <taxon>Streptophyta</taxon>
        <taxon>Embryophyta</taxon>
        <taxon>Tracheophyta</taxon>
        <taxon>Spermatophyta</taxon>
        <taxon>Magnoliopsida</taxon>
        <taxon>Liliopsida</taxon>
        <taxon>Zingiberales</taxon>
        <taxon>Musaceae</taxon>
        <taxon>Musa</taxon>
    </lineage>
</organism>
<proteinExistence type="predicted"/>
<name>A0A9E7JQU8_9LILI</name>
<evidence type="ECO:0000313" key="3">
    <source>
        <dbReference type="Proteomes" id="UP001055439"/>
    </source>
</evidence>
<feature type="region of interest" description="Disordered" evidence="1">
    <location>
        <begin position="1"/>
        <end position="53"/>
    </location>
</feature>
<gene>
    <name evidence="2" type="ORF">MUK42_27891</name>
</gene>
<dbReference type="AlphaFoldDB" id="A0A9E7JQU8"/>
<accession>A0A9E7JQU8</accession>
<evidence type="ECO:0000313" key="2">
    <source>
        <dbReference type="EMBL" id="URD90043.1"/>
    </source>
</evidence>
<dbReference type="Proteomes" id="UP001055439">
    <property type="component" value="Chromosome 2"/>
</dbReference>
<feature type="compositionally biased region" description="Pro residues" evidence="1">
    <location>
        <begin position="41"/>
        <end position="53"/>
    </location>
</feature>